<evidence type="ECO:0008006" key="3">
    <source>
        <dbReference type="Google" id="ProtNLM"/>
    </source>
</evidence>
<name>A0A2T4JQD5_9RHOB</name>
<reference evidence="1 2" key="1">
    <citation type="submission" date="2018-03" db="EMBL/GenBank/DDBJ databases">
        <title>Cereibacter changlensis.</title>
        <authorList>
            <person name="Meyer T.E."/>
            <person name="Miller S."/>
            <person name="Lodha T."/>
            <person name="Gandham S."/>
            <person name="Chintalapati S."/>
            <person name="Chintalapati V.R."/>
        </authorList>
    </citation>
    <scope>NUCLEOTIDE SEQUENCE [LARGE SCALE GENOMIC DNA]</scope>
    <source>
        <strain evidence="1 2">JA139</strain>
    </source>
</reference>
<keyword evidence="2" id="KW-1185">Reference proteome</keyword>
<dbReference type="AlphaFoldDB" id="A0A2T4JQD5"/>
<proteinExistence type="predicted"/>
<organism evidence="1 2">
    <name type="scientific">Cereibacter changlensis JA139</name>
    <dbReference type="NCBI Taxonomy" id="1188249"/>
    <lineage>
        <taxon>Bacteria</taxon>
        <taxon>Pseudomonadati</taxon>
        <taxon>Pseudomonadota</taxon>
        <taxon>Alphaproteobacteria</taxon>
        <taxon>Rhodobacterales</taxon>
        <taxon>Paracoccaceae</taxon>
        <taxon>Cereibacter</taxon>
    </lineage>
</organism>
<evidence type="ECO:0000313" key="2">
    <source>
        <dbReference type="Proteomes" id="UP000241010"/>
    </source>
</evidence>
<comment type="caution">
    <text evidence="1">The sequence shown here is derived from an EMBL/GenBank/DDBJ whole genome shotgun (WGS) entry which is preliminary data.</text>
</comment>
<dbReference type="OrthoDB" id="5801125at2"/>
<sequence>MRRLGLLLLALASLGIAGPAAWAKLALVAGLPSLAVPFASDPAVRGVALYQTGRFAEADDAFAEAGRSVTYNRGLSLAALGNYPLSRAYFDAVLFANPADSQARDNRAAVDALIEPVVGDGNETGRTAVQVITPPDGPPVERFSADGPPLDTGGRVADDAWLATLADDPGEFLRLRIADEYTRRLSLGLTPPQEGDPW</sequence>
<dbReference type="Proteomes" id="UP000241010">
    <property type="component" value="Unassembled WGS sequence"/>
</dbReference>
<accession>A0A2T4JQD5</accession>
<dbReference type="SUPFAM" id="SSF48452">
    <property type="entry name" value="TPR-like"/>
    <property type="match status" value="1"/>
</dbReference>
<dbReference type="RefSeq" id="WP_107665563.1">
    <property type="nucleotide sequence ID" value="NZ_PZKG01000154.1"/>
</dbReference>
<protein>
    <recommendedName>
        <fullName evidence="3">Ca-activated chloride channel family protein</fullName>
    </recommendedName>
</protein>
<evidence type="ECO:0000313" key="1">
    <source>
        <dbReference type="EMBL" id="PTE19973.1"/>
    </source>
</evidence>
<dbReference type="InterPro" id="IPR011990">
    <property type="entry name" value="TPR-like_helical_dom_sf"/>
</dbReference>
<dbReference type="Gene3D" id="1.25.40.10">
    <property type="entry name" value="Tetratricopeptide repeat domain"/>
    <property type="match status" value="1"/>
</dbReference>
<dbReference type="EMBL" id="PZKG01000154">
    <property type="protein sequence ID" value="PTE19973.1"/>
    <property type="molecule type" value="Genomic_DNA"/>
</dbReference>
<gene>
    <name evidence="1" type="ORF">C5F48_20015</name>
</gene>